<dbReference type="InterPro" id="IPR027417">
    <property type="entry name" value="P-loop_NTPase"/>
</dbReference>
<sequence length="109" mass="12552">MVRGMVPKEKLLEWSVEDGWEPLCKFLDKPIPDEAFPQTNALRNFNDRSDGLVRKYFARFLGTQFLSNSRAQLAFGGITTGTMMWWQGRIPELTTRLNALVREVTAKLM</sequence>
<dbReference type="OrthoDB" id="408152at2759"/>
<dbReference type="PANTHER" id="PTHR36978:SF8">
    <property type="entry name" value="NAD DEPENDENT EPIMERASE_DEHYDRATASE"/>
    <property type="match status" value="1"/>
</dbReference>
<protein>
    <submittedName>
        <fullName evidence="1">Uncharacterized protein</fullName>
    </submittedName>
</protein>
<dbReference type="Gene3D" id="3.40.50.300">
    <property type="entry name" value="P-loop containing nucleotide triphosphate hydrolases"/>
    <property type="match status" value="1"/>
</dbReference>
<evidence type="ECO:0000313" key="2">
    <source>
        <dbReference type="Proteomes" id="UP001149165"/>
    </source>
</evidence>
<dbReference type="Pfam" id="PF17784">
    <property type="entry name" value="Sulfotransfer_4"/>
    <property type="match status" value="1"/>
</dbReference>
<reference evidence="1" key="1">
    <citation type="submission" date="2022-11" db="EMBL/GenBank/DDBJ databases">
        <authorList>
            <person name="Petersen C."/>
        </authorList>
    </citation>
    <scope>NUCLEOTIDE SEQUENCE</scope>
    <source>
        <strain evidence="1">IBT 30069</strain>
    </source>
</reference>
<accession>A0A9W9K134</accession>
<dbReference type="Proteomes" id="UP001149165">
    <property type="component" value="Unassembled WGS sequence"/>
</dbReference>
<reference evidence="1" key="2">
    <citation type="journal article" date="2023" name="IMA Fungus">
        <title>Comparative genomic study of the Penicillium genus elucidates a diverse pangenome and 15 lateral gene transfer events.</title>
        <authorList>
            <person name="Petersen C."/>
            <person name="Sorensen T."/>
            <person name="Nielsen M.R."/>
            <person name="Sondergaard T.E."/>
            <person name="Sorensen J.L."/>
            <person name="Fitzpatrick D.A."/>
            <person name="Frisvad J.C."/>
            <person name="Nielsen K.L."/>
        </authorList>
    </citation>
    <scope>NUCLEOTIDE SEQUENCE</scope>
    <source>
        <strain evidence="1">IBT 30069</strain>
    </source>
</reference>
<dbReference type="PANTHER" id="PTHR36978">
    <property type="entry name" value="P-LOOP CONTAINING NUCLEOTIDE TRIPHOSPHATE HYDROLASE"/>
    <property type="match status" value="1"/>
</dbReference>
<dbReference type="AlphaFoldDB" id="A0A9W9K134"/>
<comment type="caution">
    <text evidence="1">The sequence shown here is derived from an EMBL/GenBank/DDBJ whole genome shotgun (WGS) entry which is preliminary data.</text>
</comment>
<dbReference type="EMBL" id="JAPQKH010000007">
    <property type="protein sequence ID" value="KAJ5088920.1"/>
    <property type="molecule type" value="Genomic_DNA"/>
</dbReference>
<keyword evidence="2" id="KW-1185">Reference proteome</keyword>
<proteinExistence type="predicted"/>
<evidence type="ECO:0000313" key="1">
    <source>
        <dbReference type="EMBL" id="KAJ5088920.1"/>
    </source>
</evidence>
<organism evidence="1 2">
    <name type="scientific">Penicillium angulare</name>
    <dbReference type="NCBI Taxonomy" id="116970"/>
    <lineage>
        <taxon>Eukaryota</taxon>
        <taxon>Fungi</taxon>
        <taxon>Dikarya</taxon>
        <taxon>Ascomycota</taxon>
        <taxon>Pezizomycotina</taxon>
        <taxon>Eurotiomycetes</taxon>
        <taxon>Eurotiomycetidae</taxon>
        <taxon>Eurotiales</taxon>
        <taxon>Aspergillaceae</taxon>
        <taxon>Penicillium</taxon>
    </lineage>
</organism>
<gene>
    <name evidence="1" type="ORF">N7456_012536</name>
</gene>
<dbReference type="InterPro" id="IPR040632">
    <property type="entry name" value="Sulfotransfer_4"/>
</dbReference>
<name>A0A9W9K134_9EURO</name>